<dbReference type="InterPro" id="IPR001787">
    <property type="entry name" value="Ribosomal_bL21"/>
</dbReference>
<comment type="similarity">
    <text evidence="1 4 5">Belongs to the bacterial ribosomal protein bL21 family.</text>
</comment>
<dbReference type="AlphaFoldDB" id="A0A1F5E6Y0"/>
<dbReference type="GO" id="GO:0003735">
    <property type="term" value="F:structural constituent of ribosome"/>
    <property type="evidence" value="ECO:0007669"/>
    <property type="project" value="InterPro"/>
</dbReference>
<dbReference type="PANTHER" id="PTHR21349">
    <property type="entry name" value="50S RIBOSOMAL PROTEIN L21"/>
    <property type="match status" value="1"/>
</dbReference>
<evidence type="ECO:0000313" key="6">
    <source>
        <dbReference type="EMBL" id="OGD63167.1"/>
    </source>
</evidence>
<dbReference type="GO" id="GO:0019843">
    <property type="term" value="F:rRNA binding"/>
    <property type="evidence" value="ECO:0007669"/>
    <property type="project" value="UniProtKB-UniRule"/>
</dbReference>
<name>A0A1F5E6Y0_9BACT</name>
<comment type="function">
    <text evidence="4 5">This protein binds to 23S rRNA in the presence of protein L20.</text>
</comment>
<dbReference type="InterPro" id="IPR036164">
    <property type="entry name" value="bL21-like_sf"/>
</dbReference>
<evidence type="ECO:0000313" key="7">
    <source>
        <dbReference type="Proteomes" id="UP000178583"/>
    </source>
</evidence>
<evidence type="ECO:0000256" key="2">
    <source>
        <dbReference type="ARBA" id="ARBA00022980"/>
    </source>
</evidence>
<keyword evidence="4 5" id="KW-0699">rRNA-binding</keyword>
<dbReference type="GO" id="GO:0005840">
    <property type="term" value="C:ribosome"/>
    <property type="evidence" value="ECO:0007669"/>
    <property type="project" value="UniProtKB-KW"/>
</dbReference>
<dbReference type="SUPFAM" id="SSF141091">
    <property type="entry name" value="L21p-like"/>
    <property type="match status" value="1"/>
</dbReference>
<dbReference type="EMBL" id="MEZY01000038">
    <property type="protein sequence ID" value="OGD63167.1"/>
    <property type="molecule type" value="Genomic_DNA"/>
</dbReference>
<dbReference type="PANTHER" id="PTHR21349:SF0">
    <property type="entry name" value="LARGE RIBOSOMAL SUBUNIT PROTEIN BL21M"/>
    <property type="match status" value="1"/>
</dbReference>
<proteinExistence type="inferred from homology"/>
<sequence length="104" mass="12073">MFAVFEYNKVQFKASEGTELQMPKIVSDKKTIVFEDVLLVSDDKKCEIGTPYVKGAKVEADILGEERTEKIRVFKFKAKKRYKRTAGHRDEKTRVLIKKIQFAN</sequence>
<evidence type="ECO:0000256" key="4">
    <source>
        <dbReference type="HAMAP-Rule" id="MF_01363"/>
    </source>
</evidence>
<dbReference type="InterPro" id="IPR028909">
    <property type="entry name" value="bL21-like"/>
</dbReference>
<comment type="caution">
    <text evidence="6">The sequence shown here is derived from an EMBL/GenBank/DDBJ whole genome shotgun (WGS) entry which is preliminary data.</text>
</comment>
<keyword evidence="2 4" id="KW-0689">Ribosomal protein</keyword>
<protein>
    <recommendedName>
        <fullName evidence="4">Large ribosomal subunit protein bL21</fullName>
    </recommendedName>
</protein>
<dbReference type="GO" id="GO:1990904">
    <property type="term" value="C:ribonucleoprotein complex"/>
    <property type="evidence" value="ECO:0007669"/>
    <property type="project" value="UniProtKB-KW"/>
</dbReference>
<keyword evidence="4 5" id="KW-0694">RNA-binding</keyword>
<dbReference type="GO" id="GO:0005737">
    <property type="term" value="C:cytoplasm"/>
    <property type="evidence" value="ECO:0007669"/>
    <property type="project" value="UniProtKB-ARBA"/>
</dbReference>
<keyword evidence="3 4" id="KW-0687">Ribonucleoprotein</keyword>
<dbReference type="NCBIfam" id="TIGR00061">
    <property type="entry name" value="L21"/>
    <property type="match status" value="1"/>
</dbReference>
<dbReference type="Proteomes" id="UP000178583">
    <property type="component" value="Unassembled WGS sequence"/>
</dbReference>
<dbReference type="STRING" id="1797472.A2215_01765"/>
<evidence type="ECO:0000256" key="1">
    <source>
        <dbReference type="ARBA" id="ARBA00008563"/>
    </source>
</evidence>
<reference evidence="6 7" key="1">
    <citation type="journal article" date="2016" name="Nat. Commun.">
        <title>Thousands of microbial genomes shed light on interconnected biogeochemical processes in an aquifer system.</title>
        <authorList>
            <person name="Anantharaman K."/>
            <person name="Brown C.T."/>
            <person name="Hug L.A."/>
            <person name="Sharon I."/>
            <person name="Castelle C.J."/>
            <person name="Probst A.J."/>
            <person name="Thomas B.C."/>
            <person name="Singh A."/>
            <person name="Wilkins M.J."/>
            <person name="Karaoz U."/>
            <person name="Brodie E.L."/>
            <person name="Williams K.H."/>
            <person name="Hubbard S.S."/>
            <person name="Banfield J.F."/>
        </authorList>
    </citation>
    <scope>NUCLEOTIDE SEQUENCE [LARGE SCALE GENOMIC DNA]</scope>
</reference>
<organism evidence="6 7">
    <name type="scientific">Candidatus Berkelbacteria bacterium RIFOXYA2_FULL_43_10</name>
    <dbReference type="NCBI Taxonomy" id="1797472"/>
    <lineage>
        <taxon>Bacteria</taxon>
        <taxon>Candidatus Berkelbacteria</taxon>
    </lineage>
</organism>
<dbReference type="Pfam" id="PF00829">
    <property type="entry name" value="Ribosomal_L21p"/>
    <property type="match status" value="1"/>
</dbReference>
<evidence type="ECO:0000256" key="3">
    <source>
        <dbReference type="ARBA" id="ARBA00023274"/>
    </source>
</evidence>
<gene>
    <name evidence="4" type="primary">rplU</name>
    <name evidence="6" type="ORF">A2215_01765</name>
</gene>
<dbReference type="HAMAP" id="MF_01363">
    <property type="entry name" value="Ribosomal_bL21"/>
    <property type="match status" value="1"/>
</dbReference>
<comment type="subunit">
    <text evidence="4">Part of the 50S ribosomal subunit. Contacts protein L20.</text>
</comment>
<evidence type="ECO:0000256" key="5">
    <source>
        <dbReference type="RuleBase" id="RU000562"/>
    </source>
</evidence>
<accession>A0A1F5E6Y0</accession>
<dbReference type="GO" id="GO:0006412">
    <property type="term" value="P:translation"/>
    <property type="evidence" value="ECO:0007669"/>
    <property type="project" value="UniProtKB-UniRule"/>
</dbReference>